<dbReference type="NCBIfam" id="NF003603">
    <property type="entry name" value="PRK05257.1-1"/>
    <property type="match status" value="1"/>
</dbReference>
<evidence type="ECO:0000256" key="3">
    <source>
        <dbReference type="ARBA" id="ARBA00005012"/>
    </source>
</evidence>
<comment type="catalytic activity">
    <reaction evidence="1 9">
        <text>(S)-malate + a quinone = a quinol + oxaloacetate</text>
        <dbReference type="Rhea" id="RHEA:46012"/>
        <dbReference type="ChEBI" id="CHEBI:15589"/>
        <dbReference type="ChEBI" id="CHEBI:16452"/>
        <dbReference type="ChEBI" id="CHEBI:24646"/>
        <dbReference type="ChEBI" id="CHEBI:132124"/>
        <dbReference type="EC" id="1.1.5.4"/>
    </reaction>
</comment>
<feature type="transmembrane region" description="Helical" evidence="10">
    <location>
        <begin position="23"/>
        <end position="43"/>
    </location>
</feature>
<evidence type="ECO:0000256" key="6">
    <source>
        <dbReference type="ARBA" id="ARBA00022630"/>
    </source>
</evidence>
<comment type="cofactor">
    <cofactor evidence="2 9">
        <name>FAD</name>
        <dbReference type="ChEBI" id="CHEBI:57692"/>
    </cofactor>
</comment>
<dbReference type="NCBIfam" id="NF003605">
    <property type="entry name" value="PRK05257.1-4"/>
    <property type="match status" value="1"/>
</dbReference>
<dbReference type="InterPro" id="IPR006231">
    <property type="entry name" value="MQO"/>
</dbReference>
<protein>
    <recommendedName>
        <fullName evidence="9">Probable malate:quinone oxidoreductase</fullName>
        <ecNumber evidence="9">1.1.5.4</ecNumber>
    </recommendedName>
    <alternativeName>
        <fullName evidence="9">MQO</fullName>
    </alternativeName>
    <alternativeName>
        <fullName evidence="9">Malate dehydrogenase [quinone]</fullName>
    </alternativeName>
</protein>
<keyword evidence="8 9" id="KW-0560">Oxidoreductase</keyword>
<evidence type="ECO:0000256" key="1">
    <source>
        <dbReference type="ARBA" id="ARBA00001139"/>
    </source>
</evidence>
<keyword evidence="10" id="KW-1133">Transmembrane helix</keyword>
<dbReference type="NCBIfam" id="NF009875">
    <property type="entry name" value="PRK13339.1"/>
    <property type="match status" value="1"/>
</dbReference>
<dbReference type="Pfam" id="PF06039">
    <property type="entry name" value="Mqo"/>
    <property type="match status" value="1"/>
</dbReference>
<dbReference type="NCBIfam" id="NF003614">
    <property type="entry name" value="PRK05257.3-5"/>
    <property type="match status" value="1"/>
</dbReference>
<evidence type="ECO:0000256" key="4">
    <source>
        <dbReference type="ARBA" id="ARBA00006389"/>
    </source>
</evidence>
<dbReference type="NCBIfam" id="NF003608">
    <property type="entry name" value="PRK05257.2-4"/>
    <property type="match status" value="1"/>
</dbReference>
<dbReference type="NCBIfam" id="NF003613">
    <property type="entry name" value="PRK05257.3-4"/>
    <property type="match status" value="1"/>
</dbReference>
<dbReference type="PANTHER" id="PTHR43104">
    <property type="entry name" value="L-2-HYDROXYGLUTARATE DEHYDROGENASE, MITOCHONDRIAL"/>
    <property type="match status" value="1"/>
</dbReference>
<dbReference type="Proteomes" id="UP001500936">
    <property type="component" value="Unassembled WGS sequence"/>
</dbReference>
<dbReference type="EMBL" id="BAABHB010000001">
    <property type="protein sequence ID" value="GAA4396328.1"/>
    <property type="molecule type" value="Genomic_DNA"/>
</dbReference>
<keyword evidence="5 9" id="KW-0816">Tricarboxylic acid cycle</keyword>
<gene>
    <name evidence="9" type="primary">mqo</name>
    <name evidence="11" type="ORF">GCM10023187_04350</name>
</gene>
<evidence type="ECO:0000256" key="7">
    <source>
        <dbReference type="ARBA" id="ARBA00022827"/>
    </source>
</evidence>
<name>A0ABP8JUR8_9BACT</name>
<evidence type="ECO:0000256" key="5">
    <source>
        <dbReference type="ARBA" id="ARBA00022532"/>
    </source>
</evidence>
<evidence type="ECO:0000256" key="10">
    <source>
        <dbReference type="SAM" id="Phobius"/>
    </source>
</evidence>
<keyword evidence="7 9" id="KW-0274">FAD</keyword>
<dbReference type="SUPFAM" id="SSF51905">
    <property type="entry name" value="FAD/NAD(P)-binding domain"/>
    <property type="match status" value="1"/>
</dbReference>
<reference evidence="12" key="1">
    <citation type="journal article" date="2019" name="Int. J. Syst. Evol. Microbiol.">
        <title>The Global Catalogue of Microorganisms (GCM) 10K type strain sequencing project: providing services to taxonomists for standard genome sequencing and annotation.</title>
        <authorList>
            <consortium name="The Broad Institute Genomics Platform"/>
            <consortium name="The Broad Institute Genome Sequencing Center for Infectious Disease"/>
            <person name="Wu L."/>
            <person name="Ma J."/>
        </authorList>
    </citation>
    <scope>NUCLEOTIDE SEQUENCE [LARGE SCALE GENOMIC DNA]</scope>
    <source>
        <strain evidence="12">JCM 17925</strain>
    </source>
</reference>
<dbReference type="PANTHER" id="PTHR43104:SF2">
    <property type="entry name" value="L-2-HYDROXYGLUTARATE DEHYDROGENASE, MITOCHONDRIAL"/>
    <property type="match status" value="1"/>
</dbReference>
<organism evidence="11 12">
    <name type="scientific">Nibrella viscosa</name>
    <dbReference type="NCBI Taxonomy" id="1084524"/>
    <lineage>
        <taxon>Bacteria</taxon>
        <taxon>Pseudomonadati</taxon>
        <taxon>Bacteroidota</taxon>
        <taxon>Cytophagia</taxon>
        <taxon>Cytophagales</taxon>
        <taxon>Spirosomataceae</taxon>
        <taxon>Nibrella</taxon>
    </lineage>
</organism>
<dbReference type="HAMAP" id="MF_00212">
    <property type="entry name" value="MQO"/>
    <property type="match status" value="1"/>
</dbReference>
<keyword evidence="6 9" id="KW-0285">Flavoprotein</keyword>
<dbReference type="NCBIfam" id="NF003606">
    <property type="entry name" value="PRK05257.2-1"/>
    <property type="match status" value="1"/>
</dbReference>
<dbReference type="NCBIfam" id="TIGR01320">
    <property type="entry name" value="mal_quin_oxido"/>
    <property type="match status" value="1"/>
</dbReference>
<dbReference type="NCBIfam" id="NF003611">
    <property type="entry name" value="PRK05257.3-2"/>
    <property type="match status" value="1"/>
</dbReference>
<accession>A0ABP8JUR8</accession>
<comment type="pathway">
    <text evidence="3 9">Carbohydrate metabolism; tricarboxylic acid cycle; oxaloacetate from (S)-malate (quinone route): step 1/1.</text>
</comment>
<dbReference type="InterPro" id="IPR036188">
    <property type="entry name" value="FAD/NAD-bd_sf"/>
</dbReference>
<comment type="caution">
    <text evidence="11">The sequence shown here is derived from an EMBL/GenBank/DDBJ whole genome shotgun (WGS) entry which is preliminary data.</text>
</comment>
<sequence>MVTTINSKYEPTRMAKRKTSSNAGPDVILIGAGIMSATLGVLLKELQPDITIDIYERLDVAAAESSDAWNNAGTGHSAFCELNYTPEHPDGSIETAKAVKIAESFEISKQFWAFLVEQGFLSDANFIRPIPHMSFVWGDANVEYLRKRFEALMQSHLFHGMKYTEDPDQVANWVPLVMEGREPSQRVAATRMDIGTDVNFGALTRAMFYQLQRMEGINLYFAHEVRDLWRSKSQGGWKIRVENVTTGDVRDVRAGFLFIGAGGGSLRLLEKSDIPESRGYGGFPVSGQWLKCLNRDIIERHQAKVYGKAAVGSPPMSVPHLDTRMINGKKELLFGPYAGFSTKFLKHGSYMDLPKSIQMTNIAPMLMAGLHNVPLTRYLIQQVFQSPDDRLSALRDYFPNASMEDWELEVAGQRVQVIKKDEEEGGVLEFGTEVVSAADGSIAALLGASPGASTAVSIMLDLLKRCFPEQMQSEPWQRKLKEMILSFGKSLAKDAQLTQQVREYTSRVLDLPNIEPIPEVTR</sequence>
<comment type="similarity">
    <text evidence="4 9">Belongs to the MQO family.</text>
</comment>
<dbReference type="EC" id="1.1.5.4" evidence="9"/>
<evidence type="ECO:0000256" key="2">
    <source>
        <dbReference type="ARBA" id="ARBA00001974"/>
    </source>
</evidence>
<proteinExistence type="inferred from homology"/>
<keyword evidence="10" id="KW-0472">Membrane</keyword>
<evidence type="ECO:0000313" key="12">
    <source>
        <dbReference type="Proteomes" id="UP001500936"/>
    </source>
</evidence>
<keyword evidence="10" id="KW-0812">Transmembrane</keyword>
<dbReference type="NCBIfam" id="NF003612">
    <property type="entry name" value="PRK05257.3-3"/>
    <property type="match status" value="1"/>
</dbReference>
<evidence type="ECO:0000313" key="11">
    <source>
        <dbReference type="EMBL" id="GAA4396328.1"/>
    </source>
</evidence>
<keyword evidence="12" id="KW-1185">Reference proteome</keyword>
<evidence type="ECO:0000256" key="9">
    <source>
        <dbReference type="HAMAP-Rule" id="MF_00212"/>
    </source>
</evidence>
<evidence type="ECO:0000256" key="8">
    <source>
        <dbReference type="ARBA" id="ARBA00023002"/>
    </source>
</evidence>